<evidence type="ECO:0000259" key="15">
    <source>
        <dbReference type="SMART" id="SM00962"/>
    </source>
</evidence>
<evidence type="ECO:0000256" key="3">
    <source>
        <dbReference type="ARBA" id="ARBA00014919"/>
    </source>
</evidence>
<dbReference type="GO" id="GO:0015031">
    <property type="term" value="P:protein transport"/>
    <property type="evidence" value="ECO:0007669"/>
    <property type="project" value="UniProtKB-KW"/>
</dbReference>
<evidence type="ECO:0000256" key="13">
    <source>
        <dbReference type="ARBA" id="ARBA00030866"/>
    </source>
</evidence>
<evidence type="ECO:0000313" key="16">
    <source>
        <dbReference type="EMBL" id="MBR0575944.1"/>
    </source>
</evidence>
<evidence type="ECO:0000313" key="17">
    <source>
        <dbReference type="Proteomes" id="UP000675379"/>
    </source>
</evidence>
<dbReference type="EMBL" id="JAGSCS010000006">
    <property type="protein sequence ID" value="MBR0575944.1"/>
    <property type="molecule type" value="Genomic_DNA"/>
</dbReference>
<dbReference type="Pfam" id="PF00448">
    <property type="entry name" value="SRP54"/>
    <property type="match status" value="1"/>
</dbReference>
<keyword evidence="4" id="KW-0813">Transport</keyword>
<feature type="domain" description="SRP54-type proteins GTP-binding" evidence="15">
    <location>
        <begin position="147"/>
        <end position="339"/>
    </location>
</feature>
<evidence type="ECO:0000256" key="11">
    <source>
        <dbReference type="ARBA" id="ARBA00023225"/>
    </source>
</evidence>
<dbReference type="PANTHER" id="PTHR43134:SF3">
    <property type="entry name" value="FLAGELLAR BIOSYNTHESIS PROTEIN FLHF"/>
    <property type="match status" value="1"/>
</dbReference>
<gene>
    <name evidence="16" type="ORF">KCG48_06275</name>
</gene>
<dbReference type="GO" id="GO:0005525">
    <property type="term" value="F:GTP binding"/>
    <property type="evidence" value="ECO:0007669"/>
    <property type="project" value="UniProtKB-KW"/>
</dbReference>
<dbReference type="RefSeq" id="WP_211800642.1">
    <property type="nucleotide sequence ID" value="NZ_JAGSCS010000006.1"/>
</dbReference>
<comment type="caution">
    <text evidence="16">The sequence shown here is derived from an EMBL/GenBank/DDBJ whole genome shotgun (WGS) entry which is preliminary data.</text>
</comment>
<dbReference type="AlphaFoldDB" id="A0A941CQU1"/>
<keyword evidence="11" id="KW-1006">Bacterial flagellum protein export</keyword>
<dbReference type="GO" id="GO:0044781">
    <property type="term" value="P:bacterial-type flagellum organization"/>
    <property type="evidence" value="ECO:0007669"/>
    <property type="project" value="UniProtKB-KW"/>
</dbReference>
<feature type="domain" description="AAA+ ATPase" evidence="14">
    <location>
        <begin position="146"/>
        <end position="292"/>
    </location>
</feature>
<keyword evidence="9" id="KW-0342">GTP-binding</keyword>
<dbReference type="SMART" id="SM00382">
    <property type="entry name" value="AAA"/>
    <property type="match status" value="1"/>
</dbReference>
<dbReference type="Gene3D" id="1.20.120.1380">
    <property type="entry name" value="Flagellar FlhF biosynthesis protein, N domain"/>
    <property type="match status" value="1"/>
</dbReference>
<evidence type="ECO:0000256" key="9">
    <source>
        <dbReference type="ARBA" id="ARBA00023134"/>
    </source>
</evidence>
<evidence type="ECO:0000256" key="12">
    <source>
        <dbReference type="ARBA" id="ARBA00025337"/>
    </source>
</evidence>
<dbReference type="InterPro" id="IPR000897">
    <property type="entry name" value="SRP54_GTPase_dom"/>
</dbReference>
<name>A0A941CQU1_9CLOT</name>
<dbReference type="GO" id="GO:0003924">
    <property type="term" value="F:GTPase activity"/>
    <property type="evidence" value="ECO:0007669"/>
    <property type="project" value="InterPro"/>
</dbReference>
<organism evidence="16 17">
    <name type="scientific">Proteiniclasticum sediminis</name>
    <dbReference type="NCBI Taxonomy" id="2804028"/>
    <lineage>
        <taxon>Bacteria</taxon>
        <taxon>Bacillati</taxon>
        <taxon>Bacillota</taxon>
        <taxon>Clostridia</taxon>
        <taxon>Eubacteriales</taxon>
        <taxon>Clostridiaceae</taxon>
        <taxon>Proteiniclasticum</taxon>
    </lineage>
</organism>
<keyword evidence="5" id="KW-1003">Cell membrane</keyword>
<dbReference type="SUPFAM" id="SSF52540">
    <property type="entry name" value="P-loop containing nucleoside triphosphate hydrolases"/>
    <property type="match status" value="1"/>
</dbReference>
<dbReference type="CDD" id="cd17873">
    <property type="entry name" value="FlhF"/>
    <property type="match status" value="1"/>
</dbReference>
<evidence type="ECO:0000259" key="14">
    <source>
        <dbReference type="SMART" id="SM00382"/>
    </source>
</evidence>
<keyword evidence="7" id="KW-1005">Bacterial flagellum biogenesis</keyword>
<keyword evidence="17" id="KW-1185">Reference proteome</keyword>
<comment type="subcellular location">
    <subcellularLocation>
        <location evidence="1">Cell membrane</location>
        <topology evidence="1">Peripheral membrane protein</topology>
        <orientation evidence="1">Cytoplasmic side</orientation>
    </subcellularLocation>
</comment>
<evidence type="ECO:0000256" key="5">
    <source>
        <dbReference type="ARBA" id="ARBA00022475"/>
    </source>
</evidence>
<protein>
    <recommendedName>
        <fullName evidence="3">Flagellar biosynthesis protein FlhF</fullName>
    </recommendedName>
    <alternativeName>
        <fullName evidence="13">Flagella-associated GTP-binding protein</fullName>
    </alternativeName>
</protein>
<dbReference type="FunFam" id="3.40.50.300:FF:000695">
    <property type="entry name" value="Flagellar biosynthesis regulator FlhF"/>
    <property type="match status" value="1"/>
</dbReference>
<keyword evidence="10" id="KW-0472">Membrane</keyword>
<evidence type="ECO:0000256" key="8">
    <source>
        <dbReference type="ARBA" id="ARBA00022927"/>
    </source>
</evidence>
<dbReference type="GO" id="GO:0005047">
    <property type="term" value="F:signal recognition particle binding"/>
    <property type="evidence" value="ECO:0007669"/>
    <property type="project" value="TreeGrafter"/>
</dbReference>
<evidence type="ECO:0000256" key="2">
    <source>
        <dbReference type="ARBA" id="ARBA00008531"/>
    </source>
</evidence>
<proteinExistence type="inferred from homology"/>
<evidence type="ECO:0000256" key="6">
    <source>
        <dbReference type="ARBA" id="ARBA00022741"/>
    </source>
</evidence>
<dbReference type="SMART" id="SM00962">
    <property type="entry name" value="SRP54"/>
    <property type="match status" value="1"/>
</dbReference>
<dbReference type="GO" id="GO:0006614">
    <property type="term" value="P:SRP-dependent cotranslational protein targeting to membrane"/>
    <property type="evidence" value="ECO:0007669"/>
    <property type="project" value="InterPro"/>
</dbReference>
<dbReference type="PANTHER" id="PTHR43134">
    <property type="entry name" value="SIGNAL RECOGNITION PARTICLE RECEPTOR SUBUNIT ALPHA"/>
    <property type="match status" value="1"/>
</dbReference>
<sequence length="344" mass="39858">MIIKKYVVEDMREALIRAKYEMGKDAIILSQKEVRPGKWYQLFRRKKLEVTLAIEEEVQEKHHREKAVLKEAYEKKETLRTAAPKEEKPFSGKKKLVFGGDERKLSRWQSYSQKKAWNEEGATYAQLKEFIEETYPDNAFLKEAKLQRINILVGPTGVGKTTTMAKIASQEYLLKGRQVGLITIDTYRIAAVEQLRKYAEILGITCVSLDDPSQMKESLDKLADCDLILMDTAGASPRNEDRIEDIRLYLDEMPQEKNVYLTLSMSTDVETNQAILKAYKILGYSALILTKFDEVAHYGNFWNLLENNVLPVQYYCYGQNVPEEMEEATLDRVLTYLWRELQHG</sequence>
<reference evidence="16" key="1">
    <citation type="submission" date="2021-04" db="EMBL/GenBank/DDBJ databases">
        <title>Proteiniclasticum sedimins sp. nov., an obligate anaerobic bacterium isolated from anaerobic sludge.</title>
        <authorList>
            <person name="Liu J."/>
        </authorList>
    </citation>
    <scope>NUCLEOTIDE SEQUENCE</scope>
    <source>
        <strain evidence="16">BAD-10</strain>
    </source>
</reference>
<keyword evidence="8" id="KW-0653">Protein transport</keyword>
<dbReference type="InterPro" id="IPR047040">
    <property type="entry name" value="FlhF__GTPase_dom"/>
</dbReference>
<evidence type="ECO:0000256" key="10">
    <source>
        <dbReference type="ARBA" id="ARBA00023136"/>
    </source>
</evidence>
<keyword evidence="6" id="KW-0547">Nucleotide-binding</keyword>
<dbReference type="GO" id="GO:0005886">
    <property type="term" value="C:plasma membrane"/>
    <property type="evidence" value="ECO:0007669"/>
    <property type="project" value="UniProtKB-SubCell"/>
</dbReference>
<dbReference type="InterPro" id="IPR027417">
    <property type="entry name" value="P-loop_NTPase"/>
</dbReference>
<comment type="function">
    <text evidence="12">Necessary for flagellar biosynthesis. May be involved in translocation of the flagellum.</text>
</comment>
<evidence type="ECO:0000256" key="1">
    <source>
        <dbReference type="ARBA" id="ARBA00004413"/>
    </source>
</evidence>
<comment type="similarity">
    <text evidence="2">Belongs to the GTP-binding SRP family.</text>
</comment>
<dbReference type="Proteomes" id="UP000675379">
    <property type="component" value="Unassembled WGS sequence"/>
</dbReference>
<dbReference type="Gene3D" id="3.40.50.300">
    <property type="entry name" value="P-loop containing nucleotide triphosphate hydrolases"/>
    <property type="match status" value="1"/>
</dbReference>
<dbReference type="InterPro" id="IPR003593">
    <property type="entry name" value="AAA+_ATPase"/>
</dbReference>
<evidence type="ECO:0000256" key="7">
    <source>
        <dbReference type="ARBA" id="ARBA00022795"/>
    </source>
</evidence>
<evidence type="ECO:0000256" key="4">
    <source>
        <dbReference type="ARBA" id="ARBA00022448"/>
    </source>
</evidence>
<accession>A0A941CQU1</accession>